<protein>
    <submittedName>
        <fullName evidence="1">Uncharacterized protein</fullName>
    </submittedName>
</protein>
<proteinExistence type="predicted"/>
<evidence type="ECO:0000313" key="2">
    <source>
        <dbReference type="Proteomes" id="UP000694251"/>
    </source>
</evidence>
<comment type="caution">
    <text evidence="1">The sequence shown here is derived from an EMBL/GenBank/DDBJ whole genome shotgun (WGS) entry which is preliminary data.</text>
</comment>
<dbReference type="EMBL" id="JAEFBJ010000010">
    <property type="protein sequence ID" value="KAG7563530.1"/>
    <property type="molecule type" value="Genomic_DNA"/>
</dbReference>
<evidence type="ECO:0000313" key="1">
    <source>
        <dbReference type="EMBL" id="KAG7563530.1"/>
    </source>
</evidence>
<gene>
    <name evidence="1" type="ORF">ISN44_As10g003280</name>
</gene>
<dbReference type="AlphaFoldDB" id="A0A8T1ZUH4"/>
<reference evidence="1 2" key="1">
    <citation type="submission" date="2020-12" db="EMBL/GenBank/DDBJ databases">
        <title>Concerted genomic and epigenomic changes stabilize Arabidopsis allopolyploids.</title>
        <authorList>
            <person name="Chen Z."/>
        </authorList>
    </citation>
    <scope>NUCLEOTIDE SEQUENCE [LARGE SCALE GENOMIC DNA]</scope>
    <source>
        <strain evidence="1">As9502</strain>
        <tissue evidence="1">Leaf</tissue>
    </source>
</reference>
<organism evidence="1 2">
    <name type="scientific">Arabidopsis suecica</name>
    <name type="common">Swedish thale-cress</name>
    <name type="synonym">Cardaminopsis suecica</name>
    <dbReference type="NCBI Taxonomy" id="45249"/>
    <lineage>
        <taxon>Eukaryota</taxon>
        <taxon>Viridiplantae</taxon>
        <taxon>Streptophyta</taxon>
        <taxon>Embryophyta</taxon>
        <taxon>Tracheophyta</taxon>
        <taxon>Spermatophyta</taxon>
        <taxon>Magnoliopsida</taxon>
        <taxon>eudicotyledons</taxon>
        <taxon>Gunneridae</taxon>
        <taxon>Pentapetalae</taxon>
        <taxon>rosids</taxon>
        <taxon>malvids</taxon>
        <taxon>Brassicales</taxon>
        <taxon>Brassicaceae</taxon>
        <taxon>Camelineae</taxon>
        <taxon>Arabidopsis</taxon>
    </lineage>
</organism>
<accession>A0A8T1ZUH4</accession>
<dbReference type="Proteomes" id="UP000694251">
    <property type="component" value="Chromosome 10"/>
</dbReference>
<name>A0A8T1ZUH4_ARASU</name>
<keyword evidence="2" id="KW-1185">Reference proteome</keyword>
<sequence length="111" mass="12861">MTTLQRILQIKINTNTIPNRCICVARRRRARLAYFPSQFSTLTPSSTPLISRRIRNRVQVELLESLRPPAPPLNREESFIFFVSAWTVDSVVVKLEEIVAMAKMDAWEDED</sequence>